<proteinExistence type="inferred from homology"/>
<evidence type="ECO:0008006" key="9">
    <source>
        <dbReference type="Google" id="ProtNLM"/>
    </source>
</evidence>
<feature type="transmembrane region" description="Helical" evidence="6">
    <location>
        <begin position="34"/>
        <end position="55"/>
    </location>
</feature>
<dbReference type="KEGG" id="aaf:AURANDRAFT_29070"/>
<comment type="similarity">
    <text evidence="2 6">Belongs to the peroxisomal membrane protein PXMP2/4 family.</text>
</comment>
<evidence type="ECO:0000313" key="7">
    <source>
        <dbReference type="EMBL" id="EGB06487.1"/>
    </source>
</evidence>
<dbReference type="GeneID" id="20220666"/>
<sequence>MGLTYGLADIAAQAFAAFAGGEVLPLAQRVRRSVALMGVGLFFVGPLLAVWFDFLEKVLPGRRKRAVVGRAALDQSIQTPFMISLIFALTTLAEGHSPAVAVAKIQAKLLPTWWACVGVWTPVQLVNQGVVPLKYRVFFQSVVAFFWDAWMSIVSHG</sequence>
<dbReference type="InParanoid" id="F0YE30"/>
<comment type="subcellular location">
    <subcellularLocation>
        <location evidence="1">Membrane</location>
        <topology evidence="1">Multi-pass membrane protein</topology>
    </subcellularLocation>
</comment>
<dbReference type="OrthoDB" id="196537at2759"/>
<comment type="caution">
    <text evidence="6">Lacks conserved residue(s) required for the propagation of feature annotation.</text>
</comment>
<dbReference type="RefSeq" id="XP_009038672.1">
    <property type="nucleotide sequence ID" value="XM_009040424.1"/>
</dbReference>
<keyword evidence="8" id="KW-1185">Reference proteome</keyword>
<evidence type="ECO:0000313" key="8">
    <source>
        <dbReference type="Proteomes" id="UP000002729"/>
    </source>
</evidence>
<reference evidence="7 8" key="1">
    <citation type="journal article" date="2011" name="Proc. Natl. Acad. Sci. U.S.A.">
        <title>Niche of harmful alga Aureococcus anophagefferens revealed through ecogenomics.</title>
        <authorList>
            <person name="Gobler C.J."/>
            <person name="Berry D.L."/>
            <person name="Dyhrman S.T."/>
            <person name="Wilhelm S.W."/>
            <person name="Salamov A."/>
            <person name="Lobanov A.V."/>
            <person name="Zhang Y."/>
            <person name="Collier J.L."/>
            <person name="Wurch L.L."/>
            <person name="Kustka A.B."/>
            <person name="Dill B.D."/>
            <person name="Shah M."/>
            <person name="VerBerkmoes N.C."/>
            <person name="Kuo A."/>
            <person name="Terry A."/>
            <person name="Pangilinan J."/>
            <person name="Lindquist E.A."/>
            <person name="Lucas S."/>
            <person name="Paulsen I.T."/>
            <person name="Hattenrath-Lehmann T.K."/>
            <person name="Talmage S.C."/>
            <person name="Walker E.A."/>
            <person name="Koch F."/>
            <person name="Burson A.M."/>
            <person name="Marcoval M.A."/>
            <person name="Tang Y.Z."/>
            <person name="Lecleir G.R."/>
            <person name="Coyne K.J."/>
            <person name="Berg G.M."/>
            <person name="Bertrand E.M."/>
            <person name="Saito M.A."/>
            <person name="Gladyshev V.N."/>
            <person name="Grigoriev I.V."/>
        </authorList>
    </citation>
    <scope>NUCLEOTIDE SEQUENCE [LARGE SCALE GENOMIC DNA]</scope>
    <source>
        <strain evidence="8">CCMP 1984</strain>
    </source>
</reference>
<gene>
    <name evidence="7" type="ORF">AURANDRAFT_29070</name>
</gene>
<name>F0YE30_AURAN</name>
<accession>F0YE30</accession>
<dbReference type="EMBL" id="GL833134">
    <property type="protein sequence ID" value="EGB06487.1"/>
    <property type="molecule type" value="Genomic_DNA"/>
</dbReference>
<dbReference type="GO" id="GO:0016020">
    <property type="term" value="C:membrane"/>
    <property type="evidence" value="ECO:0007669"/>
    <property type="project" value="UniProtKB-SubCell"/>
</dbReference>
<evidence type="ECO:0000256" key="6">
    <source>
        <dbReference type="RuleBase" id="RU363053"/>
    </source>
</evidence>
<keyword evidence="5 6" id="KW-0472">Membrane</keyword>
<evidence type="ECO:0000256" key="2">
    <source>
        <dbReference type="ARBA" id="ARBA00006824"/>
    </source>
</evidence>
<keyword evidence="4 6" id="KW-1133">Transmembrane helix</keyword>
<organism evidence="8">
    <name type="scientific">Aureococcus anophagefferens</name>
    <name type="common">Harmful bloom alga</name>
    <dbReference type="NCBI Taxonomy" id="44056"/>
    <lineage>
        <taxon>Eukaryota</taxon>
        <taxon>Sar</taxon>
        <taxon>Stramenopiles</taxon>
        <taxon>Ochrophyta</taxon>
        <taxon>Pelagophyceae</taxon>
        <taxon>Pelagomonadales</taxon>
        <taxon>Pelagomonadaceae</taxon>
        <taxon>Aureococcus</taxon>
    </lineage>
</organism>
<dbReference type="PANTHER" id="PTHR11266">
    <property type="entry name" value="PEROXISOMAL MEMBRANE PROTEIN 2, PXMP2 MPV17"/>
    <property type="match status" value="1"/>
</dbReference>
<dbReference type="GO" id="GO:0005737">
    <property type="term" value="C:cytoplasm"/>
    <property type="evidence" value="ECO:0007669"/>
    <property type="project" value="TreeGrafter"/>
</dbReference>
<dbReference type="InterPro" id="IPR007248">
    <property type="entry name" value="Mpv17_PMP22"/>
</dbReference>
<dbReference type="AlphaFoldDB" id="F0YE30"/>
<dbReference type="OMA" id="DAWMSIV"/>
<protein>
    <recommendedName>
        <fullName evidence="9">Peroxisomal membrane protein MPV17</fullName>
    </recommendedName>
</protein>
<evidence type="ECO:0000256" key="4">
    <source>
        <dbReference type="ARBA" id="ARBA00022989"/>
    </source>
</evidence>
<dbReference type="Proteomes" id="UP000002729">
    <property type="component" value="Unassembled WGS sequence"/>
</dbReference>
<dbReference type="Pfam" id="PF04117">
    <property type="entry name" value="Mpv17_PMP22"/>
    <property type="match status" value="1"/>
</dbReference>
<keyword evidence="3 6" id="KW-0812">Transmembrane</keyword>
<evidence type="ECO:0000256" key="5">
    <source>
        <dbReference type="ARBA" id="ARBA00023136"/>
    </source>
</evidence>
<evidence type="ECO:0000256" key="3">
    <source>
        <dbReference type="ARBA" id="ARBA00022692"/>
    </source>
</evidence>
<evidence type="ECO:0000256" key="1">
    <source>
        <dbReference type="ARBA" id="ARBA00004141"/>
    </source>
</evidence>
<dbReference type="eggNOG" id="KOG1944">
    <property type="taxonomic scope" value="Eukaryota"/>
</dbReference>